<comment type="caution">
    <text evidence="1">The sequence shown here is derived from an EMBL/GenBank/DDBJ whole genome shotgun (WGS) entry which is preliminary data.</text>
</comment>
<sequence>MIYHIKKCLFIIPILCCFITFSYSQTPFYNGSAWGFVDKAGTILIAPSYDLLPLNFTFINDDPIYKVVIKDTVFLIDKNQRTILSGYKDYKTLHTPFIQVKENNKFGIYNISTKKIVAPSKYDALKHISDRNQPTLFIAEINGNKSILDKKGVPLIPWDRYKKIDLENFKNKTYIIARFSGDNFLVYDLKGNKTENFAVSSGIEGEFIGLYEDNNDKYILKNIGNHTYEVYDTYNRAIFKTKVSSEILLDDLLFTTHALSERFAMIALTTSDDKKGLFDLLYQEIILEPIYDSLDVLNTLDNIIVVEKEGLYGALFFTEKEDPDYNANHIVANVTPIIFSKIEKVGSYFRKNILYQLPNGYKCFSYYDKNTGQLKYYLPKEILLEYGL</sequence>
<dbReference type="Pfam" id="PF14903">
    <property type="entry name" value="WG_beta_rep"/>
    <property type="match status" value="1"/>
</dbReference>
<evidence type="ECO:0000313" key="1">
    <source>
        <dbReference type="EMBL" id="GAA4110056.1"/>
    </source>
</evidence>
<reference evidence="2" key="1">
    <citation type="journal article" date="2019" name="Int. J. Syst. Evol. Microbiol.">
        <title>The Global Catalogue of Microorganisms (GCM) 10K type strain sequencing project: providing services to taxonomists for standard genome sequencing and annotation.</title>
        <authorList>
            <consortium name="The Broad Institute Genomics Platform"/>
            <consortium name="The Broad Institute Genome Sequencing Center for Infectious Disease"/>
            <person name="Wu L."/>
            <person name="Ma J."/>
        </authorList>
    </citation>
    <scope>NUCLEOTIDE SEQUENCE [LARGE SCALE GENOMIC DNA]</scope>
    <source>
        <strain evidence="2">JCM 17106</strain>
    </source>
</reference>
<organism evidence="1 2">
    <name type="scientific">Aquimarina addita</name>
    <dbReference type="NCBI Taxonomy" id="870485"/>
    <lineage>
        <taxon>Bacteria</taxon>
        <taxon>Pseudomonadati</taxon>
        <taxon>Bacteroidota</taxon>
        <taxon>Flavobacteriia</taxon>
        <taxon>Flavobacteriales</taxon>
        <taxon>Flavobacteriaceae</taxon>
        <taxon>Aquimarina</taxon>
    </lineage>
</organism>
<protein>
    <recommendedName>
        <fullName evidence="3">WG repeat-containing protein</fullName>
    </recommendedName>
</protein>
<keyword evidence="2" id="KW-1185">Reference proteome</keyword>
<dbReference type="RefSeq" id="WP_344924814.1">
    <property type="nucleotide sequence ID" value="NZ_BAABCW010000002.1"/>
</dbReference>
<evidence type="ECO:0000313" key="2">
    <source>
        <dbReference type="Proteomes" id="UP001500459"/>
    </source>
</evidence>
<gene>
    <name evidence="1" type="ORF">GCM10022393_06950</name>
</gene>
<name>A0ABP7XB38_9FLAO</name>
<dbReference type="EMBL" id="BAABCW010000002">
    <property type="protein sequence ID" value="GAA4110056.1"/>
    <property type="molecule type" value="Genomic_DNA"/>
</dbReference>
<dbReference type="InterPro" id="IPR032774">
    <property type="entry name" value="WG_beta_rep"/>
</dbReference>
<dbReference type="Proteomes" id="UP001500459">
    <property type="component" value="Unassembled WGS sequence"/>
</dbReference>
<proteinExistence type="predicted"/>
<accession>A0ABP7XB38</accession>
<evidence type="ECO:0008006" key="3">
    <source>
        <dbReference type="Google" id="ProtNLM"/>
    </source>
</evidence>